<proteinExistence type="predicted"/>
<feature type="compositionally biased region" description="Basic and acidic residues" evidence="1">
    <location>
        <begin position="261"/>
        <end position="320"/>
    </location>
</feature>
<protein>
    <submittedName>
        <fullName evidence="3">Ribonuclease h-like superfamily protein</fullName>
    </submittedName>
</protein>
<dbReference type="OrthoDB" id="1745633at2759"/>
<evidence type="ECO:0000313" key="4">
    <source>
        <dbReference type="Proteomes" id="UP000554482"/>
    </source>
</evidence>
<evidence type="ECO:0000313" key="3">
    <source>
        <dbReference type="EMBL" id="KAF5194037.1"/>
    </source>
</evidence>
<dbReference type="AlphaFoldDB" id="A0A7J6WAP9"/>
<keyword evidence="4" id="KW-1185">Reference proteome</keyword>
<sequence length="331" mass="37881">MSGMGMVEPLKVCDVIDRNTHQWEIQLLKELVSEPVMYTILQVPIRHHSIVDSVKWNGSTNGAFSVKSAYALARGEESSSSSVQEVDRCFKKLWSLRIPASLQLFIWKVFNQSLPVGDVLDKHHVIGDLRCTWCNDSQESHDHVLFGCEWVKKVWFFSPVNLVVQDRAGWTWSQWFHQVVAWCDYDIKTRTFNLSFCLFLLNELWKHRNKIKFEDCGVKNPQKLKAEELVKAITEEEVQPQDHGPNELVDGINLLEQAEAKESIDGNKSDNPEDKGDQIECLKDQSEDKTNFALVEKAKDTSGKLEDKAGQTDDKDDHLQDTSCQTENKAD</sequence>
<dbReference type="Pfam" id="PF13966">
    <property type="entry name" value="zf-RVT"/>
    <property type="match status" value="1"/>
</dbReference>
<name>A0A7J6WAP9_THATH</name>
<dbReference type="Proteomes" id="UP000554482">
    <property type="component" value="Unassembled WGS sequence"/>
</dbReference>
<feature type="compositionally biased region" description="Polar residues" evidence="1">
    <location>
        <begin position="321"/>
        <end position="331"/>
    </location>
</feature>
<accession>A0A7J6WAP9</accession>
<comment type="caution">
    <text evidence="3">The sequence shown here is derived from an EMBL/GenBank/DDBJ whole genome shotgun (WGS) entry which is preliminary data.</text>
</comment>
<gene>
    <name evidence="3" type="ORF">FRX31_016375</name>
</gene>
<dbReference type="EMBL" id="JABWDY010019276">
    <property type="protein sequence ID" value="KAF5194037.1"/>
    <property type="molecule type" value="Genomic_DNA"/>
</dbReference>
<feature type="region of interest" description="Disordered" evidence="1">
    <location>
        <begin position="261"/>
        <end position="331"/>
    </location>
</feature>
<evidence type="ECO:0000256" key="1">
    <source>
        <dbReference type="SAM" id="MobiDB-lite"/>
    </source>
</evidence>
<organism evidence="3 4">
    <name type="scientific">Thalictrum thalictroides</name>
    <name type="common">Rue-anemone</name>
    <name type="synonym">Anemone thalictroides</name>
    <dbReference type="NCBI Taxonomy" id="46969"/>
    <lineage>
        <taxon>Eukaryota</taxon>
        <taxon>Viridiplantae</taxon>
        <taxon>Streptophyta</taxon>
        <taxon>Embryophyta</taxon>
        <taxon>Tracheophyta</taxon>
        <taxon>Spermatophyta</taxon>
        <taxon>Magnoliopsida</taxon>
        <taxon>Ranunculales</taxon>
        <taxon>Ranunculaceae</taxon>
        <taxon>Thalictroideae</taxon>
        <taxon>Thalictrum</taxon>
    </lineage>
</organism>
<dbReference type="InterPro" id="IPR026960">
    <property type="entry name" value="RVT-Znf"/>
</dbReference>
<feature type="domain" description="Reverse transcriptase zinc-binding" evidence="2">
    <location>
        <begin position="64"/>
        <end position="155"/>
    </location>
</feature>
<evidence type="ECO:0000259" key="2">
    <source>
        <dbReference type="Pfam" id="PF13966"/>
    </source>
</evidence>
<reference evidence="3 4" key="1">
    <citation type="submission" date="2020-06" db="EMBL/GenBank/DDBJ databases">
        <title>Transcriptomic and genomic resources for Thalictrum thalictroides and T. hernandezii: Facilitating candidate gene discovery in an emerging model plant lineage.</title>
        <authorList>
            <person name="Arias T."/>
            <person name="Riano-Pachon D.M."/>
            <person name="Di Stilio V.S."/>
        </authorList>
    </citation>
    <scope>NUCLEOTIDE SEQUENCE [LARGE SCALE GENOMIC DNA]</scope>
    <source>
        <strain evidence="4">cv. WT478/WT964</strain>
        <tissue evidence="3">Leaves</tissue>
    </source>
</reference>